<keyword evidence="7 9" id="KW-1133">Transmembrane helix</keyword>
<comment type="similarity">
    <text evidence="2">Belongs to the amino acid-polyamine-organocation (APC) superfamily. Basic amino acid/polyamine antiporter (APA) (TC 2.A.3.2) family.</text>
</comment>
<dbReference type="EMBL" id="VUNC01000004">
    <property type="protein sequence ID" value="MST72788.1"/>
    <property type="molecule type" value="Genomic_DNA"/>
</dbReference>
<dbReference type="PANTHER" id="PTHR42770:SF4">
    <property type="entry name" value="ARGININE_ORNITHINE ANTIPORTER-RELATED"/>
    <property type="match status" value="1"/>
</dbReference>
<keyword evidence="3" id="KW-0813">Transport</keyword>
<feature type="transmembrane region" description="Helical" evidence="9">
    <location>
        <begin position="163"/>
        <end position="183"/>
    </location>
</feature>
<feature type="transmembrane region" description="Helical" evidence="9">
    <location>
        <begin position="16"/>
        <end position="39"/>
    </location>
</feature>
<evidence type="ECO:0000313" key="10">
    <source>
        <dbReference type="EMBL" id="MST72788.1"/>
    </source>
</evidence>
<dbReference type="PIRSF" id="PIRSF006060">
    <property type="entry name" value="AA_transporter"/>
    <property type="match status" value="1"/>
</dbReference>
<sequence length="487" mass="51224">MSDAAEGKAGERQGGIGFFGLVGLVVSSCIGTGVFALTGQLAGVASPGGVLVSWLVVGVGFLMLAFSLNNLVSKKPELNSIYAYAQEGFGPFTGFVSGWGYWLSAWLGNVAFATILASTIGYFFPYFLPGNNIGSILMGSLINWVLVALVIRGVESASFLNALIMVVKVAALAVFIVLCGVSFDAGIFTADFWGNVYNNAVAAGTAGDGAVSLGSLSTQIQNCLITMMWVFIGIEGASVVTSRARKRSEAGTATVVGLLIVVAIYLGASLLPYGVMPYTEVAKLNYPAMLYVFEKVAPGWGGAFIAIAMLISGFGCWLSFTLLPAEVTQRMADDHLLGSWWGKLNANRAPRNSLIVVGICTQLFMASLLFTEDAYNFALSMCTVSIAITWALAAAYQVKLSVQRHEAGQAIIGLIATVFLVAGTVLSGWQYLLMCCLGYIPGLFFFAAGRRENGKSVFGRQDVAVAVVIVVAAVAAVVLLAMGVMSF</sequence>
<proteinExistence type="inferred from homology"/>
<dbReference type="Pfam" id="PF13520">
    <property type="entry name" value="AA_permease_2"/>
    <property type="match status" value="1"/>
</dbReference>
<dbReference type="GO" id="GO:0022857">
    <property type="term" value="F:transmembrane transporter activity"/>
    <property type="evidence" value="ECO:0007669"/>
    <property type="project" value="InterPro"/>
</dbReference>
<dbReference type="GO" id="GO:0006865">
    <property type="term" value="P:amino acid transport"/>
    <property type="evidence" value="ECO:0007669"/>
    <property type="project" value="UniProtKB-KW"/>
</dbReference>
<evidence type="ECO:0000256" key="2">
    <source>
        <dbReference type="ARBA" id="ARBA00008220"/>
    </source>
</evidence>
<organism evidence="10 11">
    <name type="scientific">Olsenella porci</name>
    <dbReference type="NCBI Taxonomy" id="2652279"/>
    <lineage>
        <taxon>Bacteria</taxon>
        <taxon>Bacillati</taxon>
        <taxon>Actinomycetota</taxon>
        <taxon>Coriobacteriia</taxon>
        <taxon>Coriobacteriales</taxon>
        <taxon>Atopobiaceae</taxon>
        <taxon>Olsenella</taxon>
    </lineage>
</organism>
<feature type="transmembrane region" description="Helical" evidence="9">
    <location>
        <begin position="253"/>
        <end position="276"/>
    </location>
</feature>
<evidence type="ECO:0000256" key="9">
    <source>
        <dbReference type="SAM" id="Phobius"/>
    </source>
</evidence>
<dbReference type="AlphaFoldDB" id="A0A6N7XNH2"/>
<dbReference type="PANTHER" id="PTHR42770">
    <property type="entry name" value="AMINO ACID TRANSPORTER-RELATED"/>
    <property type="match status" value="1"/>
</dbReference>
<evidence type="ECO:0000256" key="5">
    <source>
        <dbReference type="ARBA" id="ARBA00022692"/>
    </source>
</evidence>
<evidence type="ECO:0000256" key="6">
    <source>
        <dbReference type="ARBA" id="ARBA00022970"/>
    </source>
</evidence>
<keyword evidence="5 9" id="KW-0812">Transmembrane</keyword>
<evidence type="ECO:0000313" key="11">
    <source>
        <dbReference type="Proteomes" id="UP000469325"/>
    </source>
</evidence>
<gene>
    <name evidence="10" type="ORF">FYJ68_06675</name>
</gene>
<evidence type="ECO:0000256" key="3">
    <source>
        <dbReference type="ARBA" id="ARBA00022448"/>
    </source>
</evidence>
<accession>A0A6N7XNH2</accession>
<feature type="transmembrane region" description="Helical" evidence="9">
    <location>
        <begin position="407"/>
        <end position="425"/>
    </location>
</feature>
<feature type="transmembrane region" description="Helical" evidence="9">
    <location>
        <begin position="463"/>
        <end position="485"/>
    </location>
</feature>
<feature type="transmembrane region" description="Helical" evidence="9">
    <location>
        <begin position="51"/>
        <end position="72"/>
    </location>
</feature>
<keyword evidence="4" id="KW-1003">Cell membrane</keyword>
<comment type="subcellular location">
    <subcellularLocation>
        <location evidence="1">Cell membrane</location>
        <topology evidence="1">Multi-pass membrane protein</topology>
    </subcellularLocation>
</comment>
<dbReference type="Gene3D" id="1.20.1740.10">
    <property type="entry name" value="Amino acid/polyamine transporter I"/>
    <property type="match status" value="1"/>
</dbReference>
<comment type="caution">
    <text evidence="10">The sequence shown here is derived from an EMBL/GenBank/DDBJ whole genome shotgun (WGS) entry which is preliminary data.</text>
</comment>
<dbReference type="InterPro" id="IPR050367">
    <property type="entry name" value="APC_superfamily"/>
</dbReference>
<evidence type="ECO:0000256" key="7">
    <source>
        <dbReference type="ARBA" id="ARBA00022989"/>
    </source>
</evidence>
<keyword evidence="8 9" id="KW-0472">Membrane</keyword>
<dbReference type="RefSeq" id="WP_154435266.1">
    <property type="nucleotide sequence ID" value="NZ_VUNC01000004.1"/>
</dbReference>
<dbReference type="NCBIfam" id="TIGR00905">
    <property type="entry name" value="2A0302"/>
    <property type="match status" value="1"/>
</dbReference>
<keyword evidence="11" id="KW-1185">Reference proteome</keyword>
<feature type="transmembrane region" description="Helical" evidence="9">
    <location>
        <begin position="353"/>
        <end position="371"/>
    </location>
</feature>
<evidence type="ECO:0000256" key="8">
    <source>
        <dbReference type="ARBA" id="ARBA00023136"/>
    </source>
</evidence>
<feature type="transmembrane region" description="Helical" evidence="9">
    <location>
        <begin position="431"/>
        <end position="451"/>
    </location>
</feature>
<name>A0A6N7XNH2_9ACTN</name>
<dbReference type="InterPro" id="IPR002293">
    <property type="entry name" value="AA/rel_permease1"/>
</dbReference>
<feature type="transmembrane region" description="Helical" evidence="9">
    <location>
        <begin position="106"/>
        <end position="127"/>
    </location>
</feature>
<protein>
    <submittedName>
        <fullName evidence="10">Amino acid permease</fullName>
    </submittedName>
</protein>
<dbReference type="GO" id="GO:0005886">
    <property type="term" value="C:plasma membrane"/>
    <property type="evidence" value="ECO:0007669"/>
    <property type="project" value="UniProtKB-SubCell"/>
</dbReference>
<evidence type="ECO:0000256" key="4">
    <source>
        <dbReference type="ARBA" id="ARBA00022475"/>
    </source>
</evidence>
<dbReference type="InterPro" id="IPR004754">
    <property type="entry name" value="Amino_acid_antiprt"/>
</dbReference>
<feature type="transmembrane region" description="Helical" evidence="9">
    <location>
        <begin position="133"/>
        <end position="151"/>
    </location>
</feature>
<feature type="transmembrane region" description="Helical" evidence="9">
    <location>
        <begin position="219"/>
        <end position="241"/>
    </location>
</feature>
<feature type="transmembrane region" description="Helical" evidence="9">
    <location>
        <begin position="296"/>
        <end position="323"/>
    </location>
</feature>
<evidence type="ECO:0000256" key="1">
    <source>
        <dbReference type="ARBA" id="ARBA00004651"/>
    </source>
</evidence>
<dbReference type="Proteomes" id="UP000469325">
    <property type="component" value="Unassembled WGS sequence"/>
</dbReference>
<reference evidence="10 11" key="1">
    <citation type="submission" date="2019-08" db="EMBL/GenBank/DDBJ databases">
        <title>In-depth cultivation of the pig gut microbiome towards novel bacterial diversity and tailored functional studies.</title>
        <authorList>
            <person name="Wylensek D."/>
            <person name="Hitch T.C.A."/>
            <person name="Clavel T."/>
        </authorList>
    </citation>
    <scope>NUCLEOTIDE SEQUENCE [LARGE SCALE GENOMIC DNA]</scope>
    <source>
        <strain evidence="10 11">CA-Schmier-601-WT-1</strain>
    </source>
</reference>
<keyword evidence="6" id="KW-0029">Amino-acid transport</keyword>
<feature type="transmembrane region" description="Helical" evidence="9">
    <location>
        <begin position="377"/>
        <end position="395"/>
    </location>
</feature>